<accession>A0ABS2GG63</accession>
<reference evidence="1 2" key="1">
    <citation type="journal article" date="2021" name="Sci. Rep.">
        <title>The distribution of antibiotic resistance genes in chicken gut microbiota commensals.</title>
        <authorList>
            <person name="Juricova H."/>
            <person name="Matiasovicova J."/>
            <person name="Kubasova T."/>
            <person name="Cejkova D."/>
            <person name="Rychlik I."/>
        </authorList>
    </citation>
    <scope>NUCLEOTIDE SEQUENCE [LARGE SCALE GENOMIC DNA]</scope>
    <source>
        <strain evidence="1 2">An537</strain>
    </source>
</reference>
<name>A0ABS2GG63_9FIRM</name>
<dbReference type="EMBL" id="JACJLA010000003">
    <property type="protein sequence ID" value="MBM6912253.1"/>
    <property type="molecule type" value="Genomic_DNA"/>
</dbReference>
<dbReference type="RefSeq" id="WP_205087469.1">
    <property type="nucleotide sequence ID" value="NZ_CALXQD010000002.1"/>
</dbReference>
<comment type="caution">
    <text evidence="1">The sequence shown here is derived from an EMBL/GenBank/DDBJ whole genome shotgun (WGS) entry which is preliminary data.</text>
</comment>
<proteinExistence type="predicted"/>
<protein>
    <submittedName>
        <fullName evidence="1">Uncharacterized protein</fullName>
    </submittedName>
</protein>
<evidence type="ECO:0000313" key="2">
    <source>
        <dbReference type="Proteomes" id="UP000707138"/>
    </source>
</evidence>
<dbReference type="Proteomes" id="UP000707138">
    <property type="component" value="Unassembled WGS sequence"/>
</dbReference>
<sequence length="52" mass="6145">MTTFEDTMEEKKVQVTKVAKDAKKHQDEAHLAYPMTDEMRKMMADSYKVIHK</sequence>
<evidence type="ECO:0000313" key="1">
    <source>
        <dbReference type="EMBL" id="MBM6912253.1"/>
    </source>
</evidence>
<keyword evidence="2" id="KW-1185">Reference proteome</keyword>
<gene>
    <name evidence="1" type="ORF">H6A01_02765</name>
</gene>
<organism evidence="1 2">
    <name type="scientific">Veillonella magna</name>
    <dbReference type="NCBI Taxonomy" id="464322"/>
    <lineage>
        <taxon>Bacteria</taxon>
        <taxon>Bacillati</taxon>
        <taxon>Bacillota</taxon>
        <taxon>Negativicutes</taxon>
        <taxon>Veillonellales</taxon>
        <taxon>Veillonellaceae</taxon>
        <taxon>Veillonella</taxon>
    </lineage>
</organism>